<keyword evidence="2" id="KW-1185">Reference proteome</keyword>
<protein>
    <submittedName>
        <fullName evidence="1">Uncharacterized protein</fullName>
    </submittedName>
</protein>
<dbReference type="EMBL" id="JASSZA010000005">
    <property type="protein sequence ID" value="KAK2109397.1"/>
    <property type="molecule type" value="Genomic_DNA"/>
</dbReference>
<feature type="non-terminal residue" evidence="1">
    <location>
        <position position="1"/>
    </location>
</feature>
<gene>
    <name evidence="1" type="ORF">P7K49_009143</name>
</gene>
<reference evidence="1 2" key="1">
    <citation type="submission" date="2023-05" db="EMBL/GenBank/DDBJ databases">
        <title>B98-5 Cell Line De Novo Hybrid Assembly: An Optical Mapping Approach.</title>
        <authorList>
            <person name="Kananen K."/>
            <person name="Auerbach J.A."/>
            <person name="Kautto E."/>
            <person name="Blachly J.S."/>
        </authorList>
    </citation>
    <scope>NUCLEOTIDE SEQUENCE [LARGE SCALE GENOMIC DNA]</scope>
    <source>
        <strain evidence="1">B95-8</strain>
        <tissue evidence="1">Cell line</tissue>
    </source>
</reference>
<dbReference type="Proteomes" id="UP001266305">
    <property type="component" value="Unassembled WGS sequence"/>
</dbReference>
<accession>A0ABQ9VJ70</accession>
<proteinExistence type="predicted"/>
<name>A0ABQ9VJ70_SAGOE</name>
<organism evidence="1 2">
    <name type="scientific">Saguinus oedipus</name>
    <name type="common">Cotton-top tamarin</name>
    <name type="synonym">Oedipomidas oedipus</name>
    <dbReference type="NCBI Taxonomy" id="9490"/>
    <lineage>
        <taxon>Eukaryota</taxon>
        <taxon>Metazoa</taxon>
        <taxon>Chordata</taxon>
        <taxon>Craniata</taxon>
        <taxon>Vertebrata</taxon>
        <taxon>Euteleostomi</taxon>
        <taxon>Mammalia</taxon>
        <taxon>Eutheria</taxon>
        <taxon>Euarchontoglires</taxon>
        <taxon>Primates</taxon>
        <taxon>Haplorrhini</taxon>
        <taxon>Platyrrhini</taxon>
        <taxon>Cebidae</taxon>
        <taxon>Callitrichinae</taxon>
        <taxon>Saguinus</taxon>
    </lineage>
</organism>
<evidence type="ECO:0000313" key="1">
    <source>
        <dbReference type="EMBL" id="KAK2109397.1"/>
    </source>
</evidence>
<sequence length="62" mass="7087">NHLLMTSPPDYITFSQHQLFISPSHDIISPPHLLTMPSFLHDITFSPHYFLMTSPPHDITSS</sequence>
<comment type="caution">
    <text evidence="1">The sequence shown here is derived from an EMBL/GenBank/DDBJ whole genome shotgun (WGS) entry which is preliminary data.</text>
</comment>
<evidence type="ECO:0000313" key="2">
    <source>
        <dbReference type="Proteomes" id="UP001266305"/>
    </source>
</evidence>